<dbReference type="RefSeq" id="WP_140998211.1">
    <property type="nucleotide sequence ID" value="NZ_VDCZ01000008.1"/>
</dbReference>
<keyword evidence="3" id="KW-0732">Signal</keyword>
<dbReference type="OrthoDB" id="9809670at2"/>
<evidence type="ECO:0000256" key="2">
    <source>
        <dbReference type="SAM" id="Phobius"/>
    </source>
</evidence>
<dbReference type="Gene3D" id="2.130.10.10">
    <property type="entry name" value="YVTN repeat-like/Quinoprotein amine dehydrogenase"/>
    <property type="match status" value="2"/>
</dbReference>
<dbReference type="Gene3D" id="2.60.40.10">
    <property type="entry name" value="Immunoglobulins"/>
    <property type="match status" value="1"/>
</dbReference>
<evidence type="ECO:0000256" key="3">
    <source>
        <dbReference type="SAM" id="SignalP"/>
    </source>
</evidence>
<proteinExistence type="predicted"/>
<dbReference type="PANTHER" id="PTHR34220">
    <property type="entry name" value="SENSOR HISTIDINE KINASE YPDA"/>
    <property type="match status" value="1"/>
</dbReference>
<dbReference type="SUPFAM" id="SSF69322">
    <property type="entry name" value="Tricorn protease domain 2"/>
    <property type="match status" value="1"/>
</dbReference>
<evidence type="ECO:0000313" key="6">
    <source>
        <dbReference type="EMBL" id="MVO09838.1"/>
    </source>
</evidence>
<evidence type="ECO:0000259" key="4">
    <source>
        <dbReference type="Pfam" id="PF06580"/>
    </source>
</evidence>
<gene>
    <name evidence="6" type="ORF">GOQ30_11770</name>
</gene>
<evidence type="ECO:0000256" key="1">
    <source>
        <dbReference type="SAM" id="Coils"/>
    </source>
</evidence>
<keyword evidence="2" id="KW-0812">Transmembrane</keyword>
<evidence type="ECO:0000313" key="7">
    <source>
        <dbReference type="Proteomes" id="UP000431264"/>
    </source>
</evidence>
<feature type="transmembrane region" description="Helical" evidence="2">
    <location>
        <begin position="729"/>
        <end position="749"/>
    </location>
</feature>
<dbReference type="Pfam" id="PF07495">
    <property type="entry name" value="Y_Y_Y"/>
    <property type="match status" value="1"/>
</dbReference>
<keyword evidence="2" id="KW-0472">Membrane</keyword>
<dbReference type="InterPro" id="IPR036890">
    <property type="entry name" value="HATPase_C_sf"/>
</dbReference>
<dbReference type="Proteomes" id="UP000431264">
    <property type="component" value="Unassembled WGS sequence"/>
</dbReference>
<protein>
    <recommendedName>
        <fullName evidence="8">Y_Y_Y domain-containing protein</fullName>
    </recommendedName>
</protein>
<keyword evidence="1" id="KW-0175">Coiled coil</keyword>
<dbReference type="AlphaFoldDB" id="A0A6I4IJM9"/>
<dbReference type="InterPro" id="IPR050640">
    <property type="entry name" value="Bact_2-comp_sensor_kinase"/>
</dbReference>
<dbReference type="SUPFAM" id="SSF82171">
    <property type="entry name" value="DPP6 N-terminal domain-like"/>
    <property type="match status" value="1"/>
</dbReference>
<sequence length="989" mass="115783">MKTIFLYLLFIISTSILHAQTPICVQLTEKDGLPDYEIYDLIEDTKGFVWIAANKGLYRYDGKDFLHFNHPNKRGLSVFGLKLDKKGRVWCNTISGQIFYIEKEQMHLFADFQDNINGKLPEFIIDDEKLIVLTEEGIIQLDLKTRKKVVIKDTSIISSMYNAPFFYNDKLHLLHGSNLLSYQQKSFSKLKSFKTLLSSGNYKIIPLELSDNLLFSIYSNQIFFEYYNHNVWSRIPTPKEIEHLQINQLFYHNKEIWMATNKGVYVYELNLNAQFFLKRTLLIGENCTKVLRDKNLNFWISTLDNGIFVLPNLGIAKVNSLEHEIITDFEYFNSNTLLFGTIDGKIGWFDSENLKTTIFSLPSQAKVNKVVFDSYRNLIYISQENKGYVWNIQKNEIYNCPQLSLAKTLLVEQDALIFGTYNKCVKFNFNNFESYSVSKSILNTIPKNNPTLFIFKNATIRNKRTYTAAKNKENEYWISYVDNLFYYSNDSTFKKVKHKNKPVFAVDILTDNDAWVSTFENGLLLLNEDQVKKSYTTDEGLLSNYLGKIQNDSSFLWITTNQGLQKFNKKTNQFSNLLKSDGLETYDYYDMQVIGDYLFLSSRKGVYRVHKQNAFKKNITPDIFFTTVEVNGVNQKIKEKYDLDFEKSSIKISFNITGFQKEAFIDYEYRLTPLNKDWQKTDNGLNVLRYNSLSAGEYALEVRAKHKNGLPSQKKTISLIVHAPFWKKWWFYASLAVAFLLLIGLYNYYRNQKKTREQELTLEKTKVERELLFSQLENLRSQMNPHFIFNALNSIQEYIVTNEKDMASTYLVKFSRLIRMYLDHSRTQDVLLQNEIKALQLYLDLEKDRFEDTLEYDIQIQDNLISQNLYIPSLFIQPYVENAIKHGLLHKPSNRQLIIKFYIHDNLLFCEIFDNGVGRVEALKIKSVRPENHQSFATSANEKRVNLLNRMRQNKIKVFIEDLQDENGQACGTKVIIQIPIKKNESNNN</sequence>
<keyword evidence="2" id="KW-1133">Transmembrane helix</keyword>
<name>A0A6I4IJM9_9FLAO</name>
<feature type="domain" description="Two component regulator three Y" evidence="5">
    <location>
        <begin position="666"/>
        <end position="721"/>
    </location>
</feature>
<feature type="coiled-coil region" evidence="1">
    <location>
        <begin position="750"/>
        <end position="782"/>
    </location>
</feature>
<accession>A0A6I4IJM9</accession>
<dbReference type="InterPro" id="IPR013783">
    <property type="entry name" value="Ig-like_fold"/>
</dbReference>
<evidence type="ECO:0008006" key="8">
    <source>
        <dbReference type="Google" id="ProtNLM"/>
    </source>
</evidence>
<keyword evidence="7" id="KW-1185">Reference proteome</keyword>
<dbReference type="PANTHER" id="PTHR34220:SF7">
    <property type="entry name" value="SENSOR HISTIDINE KINASE YPDA"/>
    <property type="match status" value="1"/>
</dbReference>
<dbReference type="EMBL" id="WQLW01000008">
    <property type="protein sequence ID" value="MVO09838.1"/>
    <property type="molecule type" value="Genomic_DNA"/>
</dbReference>
<feature type="signal peptide" evidence="3">
    <location>
        <begin position="1"/>
        <end position="19"/>
    </location>
</feature>
<dbReference type="InterPro" id="IPR010559">
    <property type="entry name" value="Sig_transdc_His_kin_internal"/>
</dbReference>
<organism evidence="6 7">
    <name type="scientific">Flavobacterium profundi</name>
    <dbReference type="NCBI Taxonomy" id="1774945"/>
    <lineage>
        <taxon>Bacteria</taxon>
        <taxon>Pseudomonadati</taxon>
        <taxon>Bacteroidota</taxon>
        <taxon>Flavobacteriia</taxon>
        <taxon>Flavobacteriales</taxon>
        <taxon>Flavobacteriaceae</taxon>
        <taxon>Flavobacterium</taxon>
    </lineage>
</organism>
<feature type="chain" id="PRO_5026255230" description="Y_Y_Y domain-containing protein" evidence="3">
    <location>
        <begin position="20"/>
        <end position="989"/>
    </location>
</feature>
<dbReference type="InterPro" id="IPR011123">
    <property type="entry name" value="Y_Y_Y"/>
</dbReference>
<evidence type="ECO:0000259" key="5">
    <source>
        <dbReference type="Pfam" id="PF07495"/>
    </source>
</evidence>
<dbReference type="GO" id="GO:0016020">
    <property type="term" value="C:membrane"/>
    <property type="evidence" value="ECO:0007669"/>
    <property type="project" value="InterPro"/>
</dbReference>
<comment type="caution">
    <text evidence="6">The sequence shown here is derived from an EMBL/GenBank/DDBJ whole genome shotgun (WGS) entry which is preliminary data.</text>
</comment>
<feature type="domain" description="Signal transduction histidine kinase internal region" evidence="4">
    <location>
        <begin position="775"/>
        <end position="854"/>
    </location>
</feature>
<dbReference type="InterPro" id="IPR015943">
    <property type="entry name" value="WD40/YVTN_repeat-like_dom_sf"/>
</dbReference>
<dbReference type="Pfam" id="PF06580">
    <property type="entry name" value="His_kinase"/>
    <property type="match status" value="1"/>
</dbReference>
<dbReference type="GO" id="GO:0000155">
    <property type="term" value="F:phosphorelay sensor kinase activity"/>
    <property type="evidence" value="ECO:0007669"/>
    <property type="project" value="InterPro"/>
</dbReference>
<dbReference type="SUPFAM" id="SSF55874">
    <property type="entry name" value="ATPase domain of HSP90 chaperone/DNA topoisomerase II/histidine kinase"/>
    <property type="match status" value="1"/>
</dbReference>
<reference evidence="7" key="1">
    <citation type="submission" date="2019-05" db="EMBL/GenBank/DDBJ databases">
        <title>Flavobacterium profundi sp. nov., isolated from a deep-sea seamount.</title>
        <authorList>
            <person name="Zhang D.-C."/>
        </authorList>
    </citation>
    <scope>NUCLEOTIDE SEQUENCE [LARGE SCALE GENOMIC DNA]</scope>
    <source>
        <strain evidence="7">TP390</strain>
    </source>
</reference>
<dbReference type="Gene3D" id="3.30.565.10">
    <property type="entry name" value="Histidine kinase-like ATPase, C-terminal domain"/>
    <property type="match status" value="1"/>
</dbReference>